<feature type="domain" description="HTH crp-type" evidence="1">
    <location>
        <begin position="9"/>
        <end position="74"/>
    </location>
</feature>
<keyword evidence="3" id="KW-1185">Reference proteome</keyword>
<dbReference type="SUPFAM" id="SSF46785">
    <property type="entry name" value="Winged helix' DNA-binding domain"/>
    <property type="match status" value="1"/>
</dbReference>
<reference evidence="2 3" key="1">
    <citation type="journal article" date="2013" name="J. Mol. Microbiol. Biotechnol.">
        <title>Analysis of the Complete Genomes of Acholeplasma brassicae , A. palmae and A. laidlawii and Their Comparison to the Obligate Parasites from ' Candidatus Phytoplasma'.</title>
        <authorList>
            <person name="Kube M."/>
            <person name="Siewert C."/>
            <person name="Migdoll A.M."/>
            <person name="Duduk B."/>
            <person name="Holz S."/>
            <person name="Rabus R."/>
            <person name="Seemuller E."/>
            <person name="Mitrovic J."/>
            <person name="Muller I."/>
            <person name="Buttner C."/>
            <person name="Reinhardt R."/>
        </authorList>
    </citation>
    <scope>NUCLEOTIDE SEQUENCE [LARGE SCALE GENOMIC DNA]</scope>
    <source>
        <strain evidence="3">0502</strain>
    </source>
</reference>
<dbReference type="KEGG" id="abra:BN85310790"/>
<proteinExistence type="predicted"/>
<dbReference type="EMBL" id="FO681348">
    <property type="protein sequence ID" value="CCV66100.1"/>
    <property type="molecule type" value="Genomic_DNA"/>
</dbReference>
<dbReference type="AlphaFoldDB" id="U4KP38"/>
<evidence type="ECO:0000313" key="2">
    <source>
        <dbReference type="EMBL" id="CCV66100.1"/>
    </source>
</evidence>
<dbReference type="Gene3D" id="1.10.10.10">
    <property type="entry name" value="Winged helix-like DNA-binding domain superfamily/Winged helix DNA-binding domain"/>
    <property type="match status" value="1"/>
</dbReference>
<dbReference type="PROSITE" id="PS51063">
    <property type="entry name" value="HTH_CRP_2"/>
    <property type="match status" value="1"/>
</dbReference>
<dbReference type="InterPro" id="IPR012318">
    <property type="entry name" value="HTH_CRP"/>
</dbReference>
<dbReference type="InterPro" id="IPR036390">
    <property type="entry name" value="WH_DNA-bd_sf"/>
</dbReference>
<evidence type="ECO:0000313" key="3">
    <source>
        <dbReference type="Proteomes" id="UP000032737"/>
    </source>
</evidence>
<organism evidence="2 3">
    <name type="scientific">Acholeplasma brassicae</name>
    <dbReference type="NCBI Taxonomy" id="61635"/>
    <lineage>
        <taxon>Bacteria</taxon>
        <taxon>Bacillati</taxon>
        <taxon>Mycoplasmatota</taxon>
        <taxon>Mollicutes</taxon>
        <taxon>Acholeplasmatales</taxon>
        <taxon>Acholeplasmataceae</taxon>
        <taxon>Acholeplasma</taxon>
    </lineage>
</organism>
<dbReference type="RefSeq" id="WP_030004960.1">
    <property type="nucleotide sequence ID" value="NC_022549.1"/>
</dbReference>
<dbReference type="Proteomes" id="UP000032737">
    <property type="component" value="Chromosome"/>
</dbReference>
<protein>
    <recommendedName>
        <fullName evidence="1">HTH crp-type domain-containing protein</fullName>
    </recommendedName>
</protein>
<dbReference type="Pfam" id="PF13545">
    <property type="entry name" value="HTH_Crp_2"/>
    <property type="match status" value="1"/>
</dbReference>
<dbReference type="GO" id="GO:0006355">
    <property type="term" value="P:regulation of DNA-templated transcription"/>
    <property type="evidence" value="ECO:0007669"/>
    <property type="project" value="InterPro"/>
</dbReference>
<dbReference type="GO" id="GO:0003677">
    <property type="term" value="F:DNA binding"/>
    <property type="evidence" value="ECO:0007669"/>
    <property type="project" value="InterPro"/>
</dbReference>
<evidence type="ECO:0000259" key="1">
    <source>
        <dbReference type="PROSITE" id="PS51063"/>
    </source>
</evidence>
<dbReference type="HOGENOM" id="CLU_2550527_0_0_14"/>
<name>U4KP38_9MOLU</name>
<dbReference type="OrthoDB" id="667966at2"/>
<dbReference type="SMART" id="SM00419">
    <property type="entry name" value="HTH_CRP"/>
    <property type="match status" value="1"/>
</dbReference>
<dbReference type="InterPro" id="IPR036388">
    <property type="entry name" value="WH-like_DNA-bd_sf"/>
</dbReference>
<accession>U4KP38</accession>
<sequence>MISVGVDLLTVEKRVAKAILDFKLKQIVLPISKREWANELGMSSEALSRTLKIFKDQEDIELKGQRIIILLDRENLEEILKN</sequence>
<dbReference type="STRING" id="61635.BN85310790"/>
<gene>
    <name evidence="2" type="ORF">BN85310790</name>
</gene>